<keyword evidence="3" id="KW-0862">Zinc</keyword>
<evidence type="ECO:0000313" key="6">
    <source>
        <dbReference type="Proteomes" id="UP000249700"/>
    </source>
</evidence>
<name>A0A328Y1M0_9GAMM</name>
<evidence type="ECO:0000259" key="4">
    <source>
        <dbReference type="PROSITE" id="PS51891"/>
    </source>
</evidence>
<accession>A0A328Y1M0</accession>
<dbReference type="EMBL" id="QLSX01000001">
    <property type="protein sequence ID" value="RAR64674.1"/>
    <property type="molecule type" value="Genomic_DNA"/>
</dbReference>
<evidence type="ECO:0000256" key="3">
    <source>
        <dbReference type="ARBA" id="ARBA00022833"/>
    </source>
</evidence>
<sequence>MSNGPFYQGGCGCGAVTLMATGVPLGAAHCDCVDCRGADGSATGLLFWPEVSVQFAGGLDELEHHRARHGGDQLRCRRCKEWVLAVHEKAGIIELPAGVLPEMTEPVADGAAFLDRLGHRRR</sequence>
<evidence type="ECO:0000256" key="2">
    <source>
        <dbReference type="ARBA" id="ARBA00022723"/>
    </source>
</evidence>
<keyword evidence="2" id="KW-0479">Metal-binding</keyword>
<gene>
    <name evidence="5" type="ORF">BCL93_101500</name>
</gene>
<reference evidence="5 6" key="1">
    <citation type="submission" date="2018-06" db="EMBL/GenBank/DDBJ databases">
        <title>Comparative analysis of microorganisms from saline springs in Andes Mountain Range, Colombia.</title>
        <authorList>
            <person name="Rubin E."/>
        </authorList>
    </citation>
    <scope>NUCLEOTIDE SEQUENCE [LARGE SCALE GENOMIC DNA]</scope>
    <source>
        <strain evidence="5 6">USBA-857</strain>
    </source>
</reference>
<dbReference type="GO" id="GO:0016846">
    <property type="term" value="F:carbon-sulfur lyase activity"/>
    <property type="evidence" value="ECO:0007669"/>
    <property type="project" value="InterPro"/>
</dbReference>
<proteinExistence type="inferred from homology"/>
<dbReference type="AlphaFoldDB" id="A0A328Y1M0"/>
<evidence type="ECO:0000256" key="1">
    <source>
        <dbReference type="ARBA" id="ARBA00005495"/>
    </source>
</evidence>
<comment type="similarity">
    <text evidence="1">Belongs to the Gfa family.</text>
</comment>
<dbReference type="Proteomes" id="UP000249700">
    <property type="component" value="Unassembled WGS sequence"/>
</dbReference>
<dbReference type="SUPFAM" id="SSF51316">
    <property type="entry name" value="Mss4-like"/>
    <property type="match status" value="1"/>
</dbReference>
<dbReference type="Pfam" id="PF04828">
    <property type="entry name" value="GFA"/>
    <property type="match status" value="1"/>
</dbReference>
<protein>
    <recommendedName>
        <fullName evidence="4">CENP-V/GFA domain-containing protein</fullName>
    </recommendedName>
</protein>
<organism evidence="5 6">
    <name type="scientific">Onishia taeanensis</name>
    <dbReference type="NCBI Taxonomy" id="284577"/>
    <lineage>
        <taxon>Bacteria</taxon>
        <taxon>Pseudomonadati</taxon>
        <taxon>Pseudomonadota</taxon>
        <taxon>Gammaproteobacteria</taxon>
        <taxon>Oceanospirillales</taxon>
        <taxon>Halomonadaceae</taxon>
        <taxon>Onishia</taxon>
    </lineage>
</organism>
<dbReference type="PROSITE" id="PS51891">
    <property type="entry name" value="CENP_V_GFA"/>
    <property type="match status" value="1"/>
</dbReference>
<comment type="caution">
    <text evidence="5">The sequence shown here is derived from an EMBL/GenBank/DDBJ whole genome shotgun (WGS) entry which is preliminary data.</text>
</comment>
<dbReference type="GO" id="GO:0046872">
    <property type="term" value="F:metal ion binding"/>
    <property type="evidence" value="ECO:0007669"/>
    <property type="project" value="UniProtKB-KW"/>
</dbReference>
<feature type="domain" description="CENP-V/GFA" evidence="4">
    <location>
        <begin position="7"/>
        <end position="122"/>
    </location>
</feature>
<dbReference type="RefSeq" id="WP_181463012.1">
    <property type="nucleotide sequence ID" value="NZ_QLSX01000001.1"/>
</dbReference>
<dbReference type="InterPro" id="IPR006913">
    <property type="entry name" value="CENP-V/GFA"/>
</dbReference>
<evidence type="ECO:0000313" key="5">
    <source>
        <dbReference type="EMBL" id="RAR64674.1"/>
    </source>
</evidence>
<dbReference type="InterPro" id="IPR011057">
    <property type="entry name" value="Mss4-like_sf"/>
</dbReference>
<dbReference type="Gene3D" id="3.90.1590.10">
    <property type="entry name" value="glutathione-dependent formaldehyde- activating enzyme (gfa)"/>
    <property type="match status" value="1"/>
</dbReference>